<accession>C8X2K3</accession>
<proteinExistence type="predicted"/>
<dbReference type="EMBL" id="CP001734">
    <property type="protein sequence ID" value="ACV68650.1"/>
    <property type="molecule type" value="Genomic_DNA"/>
</dbReference>
<dbReference type="KEGG" id="drt:Dret_1362"/>
<dbReference type="Proteomes" id="UP000001052">
    <property type="component" value="Chromosome"/>
</dbReference>
<reference evidence="2" key="1">
    <citation type="submission" date="2009-09" db="EMBL/GenBank/DDBJ databases">
        <title>The complete chromosome of Desulfohalobium retbaense DSM 5692.</title>
        <authorList>
            <consortium name="US DOE Joint Genome Institute (JGI-PGF)"/>
            <person name="Lucas S."/>
            <person name="Copeland A."/>
            <person name="Lapidus A."/>
            <person name="Glavina del Rio T."/>
            <person name="Dalin E."/>
            <person name="Tice H."/>
            <person name="Bruce D."/>
            <person name="Goodwin L."/>
            <person name="Pitluck S."/>
            <person name="Kyrpides N."/>
            <person name="Mavromatis K."/>
            <person name="Ivanova N."/>
            <person name="Mikhailova N."/>
            <person name="Munk A.C."/>
            <person name="Brettin T."/>
            <person name="Detter J.C."/>
            <person name="Han C."/>
            <person name="Tapia R."/>
            <person name="Larimer F."/>
            <person name="Land M."/>
            <person name="Hauser L."/>
            <person name="Markowitz V."/>
            <person name="Cheng J.-F."/>
            <person name="Hugenholtz P."/>
            <person name="Woyke T."/>
            <person name="Wu D."/>
            <person name="Spring S."/>
            <person name="Klenk H.-P."/>
            <person name="Eisen J.A."/>
        </authorList>
    </citation>
    <scope>NUCLEOTIDE SEQUENCE [LARGE SCALE GENOMIC DNA]</scope>
    <source>
        <strain evidence="2">DSM 5692</strain>
    </source>
</reference>
<dbReference type="InterPro" id="IPR016155">
    <property type="entry name" value="Mopterin_synth/thiamin_S_b"/>
</dbReference>
<dbReference type="HOGENOM" id="CLU_114601_9_0_7"/>
<evidence type="ECO:0000313" key="1">
    <source>
        <dbReference type="EMBL" id="ACV68650.1"/>
    </source>
</evidence>
<organism evidence="1 2">
    <name type="scientific">Desulfohalobium retbaense (strain ATCC 49708 / DSM 5692 / JCM 16813 / HR100)</name>
    <dbReference type="NCBI Taxonomy" id="485915"/>
    <lineage>
        <taxon>Bacteria</taxon>
        <taxon>Pseudomonadati</taxon>
        <taxon>Thermodesulfobacteriota</taxon>
        <taxon>Desulfovibrionia</taxon>
        <taxon>Desulfovibrionales</taxon>
        <taxon>Desulfohalobiaceae</taxon>
        <taxon>Desulfohalobium</taxon>
    </lineage>
</organism>
<evidence type="ECO:0000313" key="2">
    <source>
        <dbReference type="Proteomes" id="UP000001052"/>
    </source>
</evidence>
<reference evidence="1 2" key="2">
    <citation type="journal article" date="2010" name="Stand. Genomic Sci.">
        <title>Complete genome sequence of Desulfohalobium retbaense type strain (HR(100)).</title>
        <authorList>
            <person name="Spring S."/>
            <person name="Nolan M."/>
            <person name="Lapidus A."/>
            <person name="Glavina Del Rio T."/>
            <person name="Copeland A."/>
            <person name="Tice H."/>
            <person name="Cheng J.F."/>
            <person name="Lucas S."/>
            <person name="Land M."/>
            <person name="Chen F."/>
            <person name="Bruce D."/>
            <person name="Goodwin L."/>
            <person name="Pitluck S."/>
            <person name="Ivanova N."/>
            <person name="Mavromatis K."/>
            <person name="Mikhailova N."/>
            <person name="Pati A."/>
            <person name="Chen A."/>
            <person name="Palaniappan K."/>
            <person name="Hauser L."/>
            <person name="Chang Y.J."/>
            <person name="Jeffries C.D."/>
            <person name="Munk C."/>
            <person name="Kiss H."/>
            <person name="Chain P."/>
            <person name="Han C."/>
            <person name="Brettin T."/>
            <person name="Detter J.C."/>
            <person name="Schuler E."/>
            <person name="Goker M."/>
            <person name="Rohde M."/>
            <person name="Bristow J."/>
            <person name="Eisen J.A."/>
            <person name="Markowitz V."/>
            <person name="Hugenholtz P."/>
            <person name="Kyrpides N.C."/>
            <person name="Klenk H.P."/>
        </authorList>
    </citation>
    <scope>NUCLEOTIDE SEQUENCE [LARGE SCALE GENOMIC DNA]</scope>
    <source>
        <strain evidence="1 2">DSM 5692</strain>
    </source>
</reference>
<dbReference type="RefSeq" id="WP_015751797.1">
    <property type="nucleotide sequence ID" value="NC_013223.1"/>
</dbReference>
<dbReference type="AlphaFoldDB" id="C8X2K3"/>
<keyword evidence="2" id="KW-1185">Reference proteome</keyword>
<dbReference type="Gene3D" id="3.10.20.30">
    <property type="match status" value="1"/>
</dbReference>
<protein>
    <recommendedName>
        <fullName evidence="3">ThiamineS protein</fullName>
    </recommendedName>
</protein>
<name>C8X2K3_DESRD</name>
<dbReference type="STRING" id="485915.Dret_1362"/>
<sequence length="81" mass="9055">MSAEIRSQAASRYEQDPITVWIEPENESCQFPSLNTVQQLLNRLGLGVNDALIIRNNTLLTPDRKLQPGDHITVSHVTSRG</sequence>
<dbReference type="SUPFAM" id="SSF54285">
    <property type="entry name" value="MoaD/ThiS"/>
    <property type="match status" value="1"/>
</dbReference>
<evidence type="ECO:0008006" key="3">
    <source>
        <dbReference type="Google" id="ProtNLM"/>
    </source>
</evidence>
<dbReference type="eggNOG" id="COG2104">
    <property type="taxonomic scope" value="Bacteria"/>
</dbReference>
<dbReference type="InterPro" id="IPR012675">
    <property type="entry name" value="Beta-grasp_dom_sf"/>
</dbReference>
<gene>
    <name evidence="1" type="ordered locus">Dret_1362</name>
</gene>